<comment type="caution">
    <text evidence="1">The sequence shown here is derived from an EMBL/GenBank/DDBJ whole genome shotgun (WGS) entry which is preliminary data.</text>
</comment>
<reference evidence="1 2" key="1">
    <citation type="submission" date="2021-06" db="EMBL/GenBank/DDBJ databases">
        <title>Caerostris extrusa draft genome.</title>
        <authorList>
            <person name="Kono N."/>
            <person name="Arakawa K."/>
        </authorList>
    </citation>
    <scope>NUCLEOTIDE SEQUENCE [LARGE SCALE GENOMIC DNA]</scope>
</reference>
<protein>
    <submittedName>
        <fullName evidence="1">Uncharacterized protein</fullName>
    </submittedName>
</protein>
<organism evidence="1 2">
    <name type="scientific">Caerostris extrusa</name>
    <name type="common">Bark spider</name>
    <name type="synonym">Caerostris bankana</name>
    <dbReference type="NCBI Taxonomy" id="172846"/>
    <lineage>
        <taxon>Eukaryota</taxon>
        <taxon>Metazoa</taxon>
        <taxon>Ecdysozoa</taxon>
        <taxon>Arthropoda</taxon>
        <taxon>Chelicerata</taxon>
        <taxon>Arachnida</taxon>
        <taxon>Araneae</taxon>
        <taxon>Araneomorphae</taxon>
        <taxon>Entelegynae</taxon>
        <taxon>Araneoidea</taxon>
        <taxon>Araneidae</taxon>
        <taxon>Caerostris</taxon>
    </lineage>
</organism>
<proteinExistence type="predicted"/>
<evidence type="ECO:0000313" key="2">
    <source>
        <dbReference type="Proteomes" id="UP001054945"/>
    </source>
</evidence>
<evidence type="ECO:0000313" key="1">
    <source>
        <dbReference type="EMBL" id="GIY13036.1"/>
    </source>
</evidence>
<name>A0AAV4QVZ6_CAEEX</name>
<dbReference type="EMBL" id="BPLR01006886">
    <property type="protein sequence ID" value="GIY13036.1"/>
    <property type="molecule type" value="Genomic_DNA"/>
</dbReference>
<dbReference type="Proteomes" id="UP001054945">
    <property type="component" value="Unassembled WGS sequence"/>
</dbReference>
<sequence length="103" mass="12044">MRENTLLRFDPAFILLIHGHHSIQNSTRTRHRCTFTNPPPPPLDSSLLENSSFDCPWLAGFCLEQFLFRNRVRGWARALKQGNRPLLNSYETLLSYVFEMHSI</sequence>
<accession>A0AAV4QVZ6</accession>
<gene>
    <name evidence="1" type="ORF">CEXT_188081</name>
</gene>
<keyword evidence="2" id="KW-1185">Reference proteome</keyword>
<dbReference type="AlphaFoldDB" id="A0AAV4QVZ6"/>